<gene>
    <name evidence="2" type="ORF">RRG08_051910</name>
</gene>
<evidence type="ECO:0000256" key="1">
    <source>
        <dbReference type="SAM" id="SignalP"/>
    </source>
</evidence>
<keyword evidence="3" id="KW-1185">Reference proteome</keyword>
<comment type="caution">
    <text evidence="2">The sequence shown here is derived from an EMBL/GenBank/DDBJ whole genome shotgun (WGS) entry which is preliminary data.</text>
</comment>
<dbReference type="AlphaFoldDB" id="A0AAE0Y2B9"/>
<dbReference type="Proteomes" id="UP001283361">
    <property type="component" value="Unassembled WGS sequence"/>
</dbReference>
<reference evidence="2" key="1">
    <citation type="journal article" date="2023" name="G3 (Bethesda)">
        <title>A reference genome for the long-term kleptoplast-retaining sea slug Elysia crispata morphotype clarki.</title>
        <authorList>
            <person name="Eastman K.E."/>
            <person name="Pendleton A.L."/>
            <person name="Shaikh M.A."/>
            <person name="Suttiyut T."/>
            <person name="Ogas R."/>
            <person name="Tomko P."/>
            <person name="Gavelis G."/>
            <person name="Widhalm J.R."/>
            <person name="Wisecaver J.H."/>
        </authorList>
    </citation>
    <scope>NUCLEOTIDE SEQUENCE</scope>
    <source>
        <strain evidence="2">ECLA1</strain>
    </source>
</reference>
<evidence type="ECO:0000313" key="2">
    <source>
        <dbReference type="EMBL" id="KAK3729940.1"/>
    </source>
</evidence>
<feature type="signal peptide" evidence="1">
    <location>
        <begin position="1"/>
        <end position="24"/>
    </location>
</feature>
<feature type="chain" id="PRO_5041955239" evidence="1">
    <location>
        <begin position="25"/>
        <end position="83"/>
    </location>
</feature>
<dbReference type="EMBL" id="JAWDGP010007099">
    <property type="protein sequence ID" value="KAK3729940.1"/>
    <property type="molecule type" value="Genomic_DNA"/>
</dbReference>
<protein>
    <submittedName>
        <fullName evidence="2">Uncharacterized protein</fullName>
    </submittedName>
</protein>
<evidence type="ECO:0000313" key="3">
    <source>
        <dbReference type="Proteomes" id="UP001283361"/>
    </source>
</evidence>
<organism evidence="2 3">
    <name type="scientific">Elysia crispata</name>
    <name type="common">lettuce slug</name>
    <dbReference type="NCBI Taxonomy" id="231223"/>
    <lineage>
        <taxon>Eukaryota</taxon>
        <taxon>Metazoa</taxon>
        <taxon>Spiralia</taxon>
        <taxon>Lophotrochozoa</taxon>
        <taxon>Mollusca</taxon>
        <taxon>Gastropoda</taxon>
        <taxon>Heterobranchia</taxon>
        <taxon>Euthyneura</taxon>
        <taxon>Panpulmonata</taxon>
        <taxon>Sacoglossa</taxon>
        <taxon>Placobranchoidea</taxon>
        <taxon>Plakobranchidae</taxon>
        <taxon>Elysia</taxon>
    </lineage>
</organism>
<accession>A0AAE0Y2B9</accession>
<sequence>MGQTLSQGGWRLWLVLSTWCLIDGERWGVNLETIHQTLSQGGWRLWFTWYLIDGERWGVNLESMGQTLSQGGWRLWLVLTPGT</sequence>
<name>A0AAE0Y2B9_9GAST</name>
<keyword evidence="1" id="KW-0732">Signal</keyword>
<proteinExistence type="predicted"/>